<protein>
    <submittedName>
        <fullName evidence="1">Uncharacterized protein</fullName>
    </submittedName>
</protein>
<organism evidence="1 2">
    <name type="scientific">Lactococcus fujiensis JCM 16395</name>
    <dbReference type="NCBI Taxonomy" id="1291764"/>
    <lineage>
        <taxon>Bacteria</taxon>
        <taxon>Bacillati</taxon>
        <taxon>Bacillota</taxon>
        <taxon>Bacilli</taxon>
        <taxon>Lactobacillales</taxon>
        <taxon>Streptococcaceae</taxon>
        <taxon>Lactococcus</taxon>
    </lineage>
</organism>
<gene>
    <name evidence="1" type="ORF">RT41_GL000908</name>
</gene>
<dbReference type="EMBL" id="JXJU01000022">
    <property type="protein sequence ID" value="PCR98800.1"/>
    <property type="molecule type" value="Genomic_DNA"/>
</dbReference>
<dbReference type="Proteomes" id="UP000218181">
    <property type="component" value="Unassembled WGS sequence"/>
</dbReference>
<accession>A0A2A5RIA1</accession>
<sequence>MEKKMKLKTVPTKTSVEINEFIVDVDLSQREKSKKIENLINEDFKTLGELYCLFEEKRNSLQGIISEETPIELELIPEPLNPIWLEKLDDYTPVVRFSNGEFYPISDYSSVDELSDVLNGKNFYDDLNKEREFSYDGKYENAYGSAILVPIEGWYPERSLPFMREFLEDAMDIIEKSLGKHLTMKFLLQWSKDNNFDYFEEDDNEDNFDFKETTLDFLEQLNYFGFVKLVEDIAETANGRISKHYFRAAQWCGYSQGEGGLILYEGFQETPETMDSYYESIAAGDSYFKQIK</sequence>
<name>A0A2A5RIA1_9LACT</name>
<comment type="caution">
    <text evidence="1">The sequence shown here is derived from an EMBL/GenBank/DDBJ whole genome shotgun (WGS) entry which is preliminary data.</text>
</comment>
<dbReference type="STRING" id="1291764.GCA_001311235_03102"/>
<dbReference type="AlphaFoldDB" id="A0A2A5RIA1"/>
<evidence type="ECO:0000313" key="1">
    <source>
        <dbReference type="EMBL" id="PCR98800.1"/>
    </source>
</evidence>
<reference evidence="1 2" key="1">
    <citation type="submission" date="2014-12" db="EMBL/GenBank/DDBJ databases">
        <title>Draft genome sequences of 10 type strains of Lactococcus.</title>
        <authorList>
            <person name="Sun Z."/>
            <person name="Zhong Z."/>
            <person name="Liu W."/>
            <person name="Zhang W."/>
            <person name="Zhang H."/>
        </authorList>
    </citation>
    <scope>NUCLEOTIDE SEQUENCE [LARGE SCALE GENOMIC DNA]</scope>
    <source>
        <strain evidence="1 2">JCM 16395</strain>
    </source>
</reference>
<keyword evidence="2" id="KW-1185">Reference proteome</keyword>
<proteinExistence type="predicted"/>
<evidence type="ECO:0000313" key="2">
    <source>
        <dbReference type="Proteomes" id="UP000218181"/>
    </source>
</evidence>